<feature type="domain" description="Serine aminopeptidase S33" evidence="1">
    <location>
        <begin position="13"/>
        <end position="250"/>
    </location>
</feature>
<dbReference type="InterPro" id="IPR022742">
    <property type="entry name" value="Hydrolase_4"/>
</dbReference>
<evidence type="ECO:0000313" key="2">
    <source>
        <dbReference type="EMBL" id="QSO48962.1"/>
    </source>
</evidence>
<keyword evidence="3" id="KW-1185">Reference proteome</keyword>
<dbReference type="KEGG" id="afx:JZ786_08525"/>
<evidence type="ECO:0000259" key="1">
    <source>
        <dbReference type="Pfam" id="PF12146"/>
    </source>
</evidence>
<accession>A0A9X7Z7X9</accession>
<dbReference type="Pfam" id="PF12146">
    <property type="entry name" value="Hydrolase_4"/>
    <property type="match status" value="1"/>
</dbReference>
<dbReference type="AlphaFoldDB" id="A0A9X7Z7X9"/>
<dbReference type="RefSeq" id="WP_206658277.1">
    <property type="nucleotide sequence ID" value="NZ_CP071182.1"/>
</dbReference>
<gene>
    <name evidence="2" type="ORF">JZ786_08525</name>
</gene>
<evidence type="ECO:0000313" key="3">
    <source>
        <dbReference type="Proteomes" id="UP000663505"/>
    </source>
</evidence>
<dbReference type="EMBL" id="CP071182">
    <property type="protein sequence ID" value="QSO48962.1"/>
    <property type="molecule type" value="Genomic_DNA"/>
</dbReference>
<dbReference type="InterPro" id="IPR051044">
    <property type="entry name" value="MAG_DAG_Lipase"/>
</dbReference>
<dbReference type="InterPro" id="IPR000073">
    <property type="entry name" value="AB_hydrolase_1"/>
</dbReference>
<dbReference type="SUPFAM" id="SSF53474">
    <property type="entry name" value="alpha/beta-Hydrolases"/>
    <property type="match status" value="1"/>
</dbReference>
<dbReference type="PANTHER" id="PTHR11614">
    <property type="entry name" value="PHOSPHOLIPASE-RELATED"/>
    <property type="match status" value="1"/>
</dbReference>
<reference evidence="2 3" key="1">
    <citation type="submission" date="2021-02" db="EMBL/GenBank/DDBJ databases">
        <title>Alicyclobacillus curvatus sp. nov. and Alicyclobacillus mengziensis sp. nov., two acidophilic bacteria isolated from acid mine drainage.</title>
        <authorList>
            <person name="Huang Y."/>
        </authorList>
    </citation>
    <scope>NUCLEOTIDE SEQUENCE [LARGE SCALE GENOMIC DNA]</scope>
    <source>
        <strain evidence="2 3">S30H14</strain>
    </source>
</reference>
<name>A0A9X7Z7X9_9BACL</name>
<dbReference type="PRINTS" id="PR00111">
    <property type="entry name" value="ABHYDROLASE"/>
</dbReference>
<dbReference type="InterPro" id="IPR029058">
    <property type="entry name" value="AB_hydrolase_fold"/>
</dbReference>
<dbReference type="Gene3D" id="3.40.50.1820">
    <property type="entry name" value="alpha/beta hydrolase"/>
    <property type="match status" value="1"/>
</dbReference>
<proteinExistence type="predicted"/>
<sequence>MSEDLHQHWAHENPRAVVALVHGLGEFCLRYDWAAKQFVDHGYAVVSRDLPGHGPNANPRGHIDKFDEFLDALDAILNRAQTLYPAKPVILFGHSMGGLIIVRYTQTRPLPEYVKAVVLSSPSLQTSIPVSPATVKFARMLARVWPTFRQSNRIAPDAVSRSEEVRDFYRSNKDILHKMSIKFLLEFLDAMDASIVASTQTQVPVLTMQAGQDKLVSIDATTKFHETLSAPDKTFKLYPPCHHELLNEPEREEILSDIVTWLDSRGL</sequence>
<protein>
    <submittedName>
        <fullName evidence="2">Lysophospholipase</fullName>
    </submittedName>
</protein>
<organism evidence="2 3">
    <name type="scientific">Alicyclobacillus mengziensis</name>
    <dbReference type="NCBI Taxonomy" id="2931921"/>
    <lineage>
        <taxon>Bacteria</taxon>
        <taxon>Bacillati</taxon>
        <taxon>Bacillota</taxon>
        <taxon>Bacilli</taxon>
        <taxon>Bacillales</taxon>
        <taxon>Alicyclobacillaceae</taxon>
        <taxon>Alicyclobacillus</taxon>
    </lineage>
</organism>
<dbReference type="Proteomes" id="UP000663505">
    <property type="component" value="Chromosome"/>
</dbReference>